<keyword evidence="1" id="KW-0472">Membrane</keyword>
<dbReference type="AlphaFoldDB" id="A0A9W4R1G6"/>
<dbReference type="PANTHER" id="PTHR40407:SF1">
    <property type="entry name" value="HEPARAN-ALPHA-GLUCOSAMINIDE N-ACETYLTRANSFERASE CATALYTIC DOMAIN-CONTAINING PROTEIN"/>
    <property type="match status" value="1"/>
</dbReference>
<feature type="transmembrane region" description="Helical" evidence="1">
    <location>
        <begin position="192"/>
        <end position="210"/>
    </location>
</feature>
<evidence type="ECO:0000313" key="4">
    <source>
        <dbReference type="Proteomes" id="UP001152447"/>
    </source>
</evidence>
<feature type="transmembrane region" description="Helical" evidence="1">
    <location>
        <begin position="141"/>
        <end position="158"/>
    </location>
</feature>
<evidence type="ECO:0000256" key="1">
    <source>
        <dbReference type="SAM" id="Phobius"/>
    </source>
</evidence>
<feature type="transmembrane region" description="Helical" evidence="1">
    <location>
        <begin position="15"/>
        <end position="33"/>
    </location>
</feature>
<accession>A0A9W4R1G6</accession>
<evidence type="ECO:0000313" key="3">
    <source>
        <dbReference type="EMBL" id="CAH9062655.1"/>
    </source>
</evidence>
<organism evidence="3 4">
    <name type="scientific">Pseudoalteromonas haloplanktis</name>
    <name type="common">Alteromonas haloplanktis</name>
    <dbReference type="NCBI Taxonomy" id="228"/>
    <lineage>
        <taxon>Bacteria</taxon>
        <taxon>Pseudomonadati</taxon>
        <taxon>Pseudomonadota</taxon>
        <taxon>Gammaproteobacteria</taxon>
        <taxon>Alteromonadales</taxon>
        <taxon>Pseudoalteromonadaceae</taxon>
        <taxon>Pseudoalteromonas</taxon>
    </lineage>
</organism>
<feature type="transmembrane region" description="Helical" evidence="1">
    <location>
        <begin position="86"/>
        <end position="109"/>
    </location>
</feature>
<feature type="transmembrane region" description="Helical" evidence="1">
    <location>
        <begin position="222"/>
        <end position="240"/>
    </location>
</feature>
<feature type="transmembrane region" description="Helical" evidence="1">
    <location>
        <begin position="53"/>
        <end position="74"/>
    </location>
</feature>
<comment type="caution">
    <text evidence="3">The sequence shown here is derived from an EMBL/GenBank/DDBJ whole genome shotgun (WGS) entry which is preliminary data.</text>
</comment>
<evidence type="ECO:0000259" key="2">
    <source>
        <dbReference type="Pfam" id="PF07786"/>
    </source>
</evidence>
<protein>
    <recommendedName>
        <fullName evidence="2">Heparan-alpha-glucosaminide N-acetyltransferase catalytic domain-containing protein</fullName>
    </recommendedName>
</protein>
<proteinExistence type="predicted"/>
<dbReference type="EMBL" id="CAMAPB010000043">
    <property type="protein sequence ID" value="CAH9062655.1"/>
    <property type="molecule type" value="Genomic_DNA"/>
</dbReference>
<gene>
    <name evidence="3" type="ORF">PSEHALCIP103_02745</name>
</gene>
<keyword evidence="1" id="KW-0812">Transmembrane</keyword>
<name>A0A9W4R1G6_PSEHA</name>
<dbReference type="RefSeq" id="WP_262977054.1">
    <property type="nucleotide sequence ID" value="NZ_CAMAPB010000043.1"/>
</dbReference>
<keyword evidence="4" id="KW-1185">Reference proteome</keyword>
<dbReference type="PANTHER" id="PTHR40407">
    <property type="entry name" value="MEMBRANE PROTEIN-LIKE PROTEIN"/>
    <property type="match status" value="1"/>
</dbReference>
<feature type="transmembrane region" description="Helical" evidence="1">
    <location>
        <begin position="355"/>
        <end position="375"/>
    </location>
</feature>
<sequence>MSLSLSQSRLHHIDLLRGIIIIFMVIDHGMYYYLNYSVTDPMTIPGTDALTFFTRFISHFCAPLFVFLAGLSAAITEHKYACTRQFANALIVRGLVLILFEFTIVSWSWSFNPLFPMLYAQVIWAIGWGFVVLGLLRLIGIYPVFIAGLILVFGHNLLDGITFESNTIAHTLWSIVHQKNVLALPFGFSIRTTYPVAPIVGLMCLAYYAGVYYKSQHYSKKVMNYAFILGMSCLALYSILRGFNLYGDMSQFSTHTVPLLTIMSFLNPTKYPLSLQFMLLTVGLGLIALKLLSHLKASFSQNFLQVLGKTSMFSYLTHLYLLHAISWLLIPALGFNFSDMTYGETLVGLPSGYGMSYIATMAMIAVVVVLTALLAKRYLNWKYRNKNSLIAKYI</sequence>
<feature type="transmembrane region" description="Helical" evidence="1">
    <location>
        <begin position="273"/>
        <end position="292"/>
    </location>
</feature>
<reference evidence="3" key="1">
    <citation type="submission" date="2022-07" db="EMBL/GenBank/DDBJ databases">
        <authorList>
            <person name="Criscuolo A."/>
        </authorList>
    </citation>
    <scope>NUCLEOTIDE SEQUENCE</scope>
    <source>
        <strain evidence="3">CIP103197</strain>
    </source>
</reference>
<feature type="transmembrane region" description="Helical" evidence="1">
    <location>
        <begin position="115"/>
        <end position="136"/>
    </location>
</feature>
<dbReference type="Proteomes" id="UP001152447">
    <property type="component" value="Unassembled WGS sequence"/>
</dbReference>
<dbReference type="InterPro" id="IPR012429">
    <property type="entry name" value="HGSNAT_cat"/>
</dbReference>
<feature type="domain" description="Heparan-alpha-glucosaminide N-acetyltransferase catalytic" evidence="2">
    <location>
        <begin position="9"/>
        <end position="237"/>
    </location>
</feature>
<keyword evidence="1" id="KW-1133">Transmembrane helix</keyword>
<dbReference type="Pfam" id="PF07786">
    <property type="entry name" value="HGSNAT_cat"/>
    <property type="match status" value="1"/>
</dbReference>
<feature type="transmembrane region" description="Helical" evidence="1">
    <location>
        <begin position="313"/>
        <end position="335"/>
    </location>
</feature>